<evidence type="ECO:0000313" key="2">
    <source>
        <dbReference type="EMBL" id="QHS91837.1"/>
    </source>
</evidence>
<organism evidence="2">
    <name type="scientific">viral metagenome</name>
    <dbReference type="NCBI Taxonomy" id="1070528"/>
    <lineage>
        <taxon>unclassified sequences</taxon>
        <taxon>metagenomes</taxon>
        <taxon>organismal metagenomes</taxon>
    </lineage>
</organism>
<dbReference type="Pfam" id="PF01844">
    <property type="entry name" value="HNH"/>
    <property type="match status" value="1"/>
</dbReference>
<dbReference type="InterPro" id="IPR002711">
    <property type="entry name" value="HNH"/>
</dbReference>
<feature type="domain" description="HNH" evidence="1">
    <location>
        <begin position="42"/>
        <end position="75"/>
    </location>
</feature>
<evidence type="ECO:0000259" key="1">
    <source>
        <dbReference type="Pfam" id="PF01844"/>
    </source>
</evidence>
<accession>A0A6C0BHL4</accession>
<dbReference type="GO" id="GO:0003676">
    <property type="term" value="F:nucleic acid binding"/>
    <property type="evidence" value="ECO:0007669"/>
    <property type="project" value="InterPro"/>
</dbReference>
<protein>
    <recommendedName>
        <fullName evidence="1">HNH domain-containing protein</fullName>
    </recommendedName>
</protein>
<dbReference type="Gene3D" id="1.10.30.50">
    <property type="match status" value="1"/>
</dbReference>
<proteinExistence type="predicted"/>
<dbReference type="InterPro" id="IPR003615">
    <property type="entry name" value="HNH_nuc"/>
</dbReference>
<name>A0A6C0BHL4_9ZZZZ</name>
<dbReference type="CDD" id="cd00085">
    <property type="entry name" value="HNHc"/>
    <property type="match status" value="1"/>
</dbReference>
<sequence length="139" mass="15954">MRNKKKNISKKLKEEVWIKHFGEIFSAKCPISWCSHKITVFCFEAGHNIPESKGGRTAIDNLIPICGECNRSMGDRYTITEFSSLHEASKPTPPNTPTVHVVKKQNFFQRLLCFSQKIPAPTPQRRISSRSSVRNLFYK</sequence>
<dbReference type="AlphaFoldDB" id="A0A6C0BHL4"/>
<dbReference type="EMBL" id="MN739164">
    <property type="protein sequence ID" value="QHS91837.1"/>
    <property type="molecule type" value="Genomic_DNA"/>
</dbReference>
<dbReference type="GO" id="GO:0004519">
    <property type="term" value="F:endonuclease activity"/>
    <property type="evidence" value="ECO:0007669"/>
    <property type="project" value="InterPro"/>
</dbReference>
<reference evidence="2" key="1">
    <citation type="journal article" date="2020" name="Nature">
        <title>Giant virus diversity and host interactions through global metagenomics.</title>
        <authorList>
            <person name="Schulz F."/>
            <person name="Roux S."/>
            <person name="Paez-Espino D."/>
            <person name="Jungbluth S."/>
            <person name="Walsh D.A."/>
            <person name="Denef V.J."/>
            <person name="McMahon K.D."/>
            <person name="Konstantinidis K.T."/>
            <person name="Eloe-Fadrosh E.A."/>
            <person name="Kyrpides N.C."/>
            <person name="Woyke T."/>
        </authorList>
    </citation>
    <scope>NUCLEOTIDE SEQUENCE</scope>
    <source>
        <strain evidence="2">GVMAG-M-3300013006-15</strain>
    </source>
</reference>
<dbReference type="GO" id="GO:0008270">
    <property type="term" value="F:zinc ion binding"/>
    <property type="evidence" value="ECO:0007669"/>
    <property type="project" value="InterPro"/>
</dbReference>